<accession>A0ABS8BWU8</accession>
<gene>
    <name evidence="3" type="ORF">LGQ03_13135</name>
</gene>
<proteinExistence type="predicted"/>
<evidence type="ECO:0000313" key="3">
    <source>
        <dbReference type="EMBL" id="MCB5200188.1"/>
    </source>
</evidence>
<keyword evidence="4" id="KW-1185">Reference proteome</keyword>
<sequence>MTTATAALAAPVFAQETTDEPIPSSQATPEQERTVGLSFRYTMDQAPEPYTGPNVNNTALRLADTPPQLNVPEGFTATLFAQLQDAPRQVEVLPNGDVLVAHQSAGYIALLRDGDGDGSAETISRYAEPFTAPYGVSYRDGAEGPQILVADLMGIWAMPYTEGRIRIVGSQNQTVDEVPQDERVPQHDFSGQTMITPEGAFGDGPFGHVNRDIAIGDDGTLYVGIGSNGNISVEPGVPASIQAFNPDGSLIGTVATGVRNPAGLAIHPDSGDLFAVVQERDGTGDDLVPDFLINVQQDGFYGWPYSYIGQNPQPGFAEQAPDKVAAALEPDMLFQPHSAAMDLEFPEDGTQLPEAYQNGAFVAFKGSWNRTQPTGYKVVFAPFENGMPTGTYENFATGFWVENDQRAEVWGRPVDVEFAPDGAMFIADDTGNTVWRVTYDAPTDESQSEAEETETENSN</sequence>
<dbReference type="Gene3D" id="2.120.10.30">
    <property type="entry name" value="TolB, C-terminal domain"/>
    <property type="match status" value="1"/>
</dbReference>
<evidence type="ECO:0000313" key="4">
    <source>
        <dbReference type="Proteomes" id="UP001138961"/>
    </source>
</evidence>
<feature type="compositionally biased region" description="Low complexity" evidence="1">
    <location>
        <begin position="1"/>
        <end position="10"/>
    </location>
</feature>
<dbReference type="Pfam" id="PF22807">
    <property type="entry name" value="TrAA12"/>
    <property type="match status" value="1"/>
</dbReference>
<dbReference type="SUPFAM" id="SSF50952">
    <property type="entry name" value="Soluble quinoprotein glucose dehydrogenase"/>
    <property type="match status" value="1"/>
</dbReference>
<reference evidence="3" key="1">
    <citation type="submission" date="2021-10" db="EMBL/GenBank/DDBJ databases">
        <title>Loktanella gaetbuli sp. nov., isolated from a tidal flat.</title>
        <authorList>
            <person name="Park S."/>
            <person name="Yoon J.-H."/>
        </authorList>
    </citation>
    <scope>NUCLEOTIDE SEQUENCE</scope>
    <source>
        <strain evidence="3">TSTF-M6</strain>
    </source>
</reference>
<protein>
    <submittedName>
        <fullName evidence="3">PQQ-dependent sugar dehydrogenase</fullName>
    </submittedName>
</protein>
<dbReference type="InterPro" id="IPR011041">
    <property type="entry name" value="Quinoprot_gluc/sorb_DH_b-prop"/>
</dbReference>
<dbReference type="PANTHER" id="PTHR33546">
    <property type="entry name" value="LARGE, MULTIFUNCTIONAL SECRETED PROTEIN-RELATED"/>
    <property type="match status" value="1"/>
</dbReference>
<dbReference type="InterPro" id="IPR054539">
    <property type="entry name" value="Beta-prop_PDH"/>
</dbReference>
<dbReference type="PANTHER" id="PTHR33546:SF1">
    <property type="entry name" value="LARGE, MULTIFUNCTIONAL SECRETED PROTEIN"/>
    <property type="match status" value="1"/>
</dbReference>
<evidence type="ECO:0000256" key="1">
    <source>
        <dbReference type="SAM" id="MobiDB-lite"/>
    </source>
</evidence>
<organism evidence="3 4">
    <name type="scientific">Loktanella gaetbuli</name>
    <dbReference type="NCBI Taxonomy" id="2881335"/>
    <lineage>
        <taxon>Bacteria</taxon>
        <taxon>Pseudomonadati</taxon>
        <taxon>Pseudomonadota</taxon>
        <taxon>Alphaproteobacteria</taxon>
        <taxon>Rhodobacterales</taxon>
        <taxon>Roseobacteraceae</taxon>
        <taxon>Loktanella</taxon>
    </lineage>
</organism>
<feature type="region of interest" description="Disordered" evidence="1">
    <location>
        <begin position="1"/>
        <end position="33"/>
    </location>
</feature>
<dbReference type="InterPro" id="IPR011042">
    <property type="entry name" value="6-blade_b-propeller_TolB-like"/>
</dbReference>
<dbReference type="Proteomes" id="UP001138961">
    <property type="component" value="Unassembled WGS sequence"/>
</dbReference>
<dbReference type="RefSeq" id="WP_226748767.1">
    <property type="nucleotide sequence ID" value="NZ_JAJATZ010000006.1"/>
</dbReference>
<feature type="domain" description="Pyrroloquinoline quinone-dependent pyranose dehydrogenase beta-propeller" evidence="2">
    <location>
        <begin position="327"/>
        <end position="438"/>
    </location>
</feature>
<evidence type="ECO:0000259" key="2">
    <source>
        <dbReference type="Pfam" id="PF22807"/>
    </source>
</evidence>
<comment type="caution">
    <text evidence="3">The sequence shown here is derived from an EMBL/GenBank/DDBJ whole genome shotgun (WGS) entry which is preliminary data.</text>
</comment>
<dbReference type="EMBL" id="JAJATZ010000006">
    <property type="protein sequence ID" value="MCB5200188.1"/>
    <property type="molecule type" value="Genomic_DNA"/>
</dbReference>
<name>A0ABS8BWU8_9RHOB</name>